<organism evidence="12 13">
    <name type="scientific">Propionivibrio dicarboxylicus</name>
    <dbReference type="NCBI Taxonomy" id="83767"/>
    <lineage>
        <taxon>Bacteria</taxon>
        <taxon>Pseudomonadati</taxon>
        <taxon>Pseudomonadota</taxon>
        <taxon>Betaproteobacteria</taxon>
        <taxon>Rhodocyclales</taxon>
        <taxon>Rhodocyclaceae</taxon>
        <taxon>Propionivibrio</taxon>
    </lineage>
</organism>
<evidence type="ECO:0000313" key="12">
    <source>
        <dbReference type="EMBL" id="SDG77837.1"/>
    </source>
</evidence>
<keyword evidence="6" id="KW-0812">Transmembrane</keyword>
<dbReference type="GO" id="GO:0031992">
    <property type="term" value="F:energy transducer activity"/>
    <property type="evidence" value="ECO:0007669"/>
    <property type="project" value="TreeGrafter"/>
</dbReference>
<feature type="compositionally biased region" description="Basic and acidic residues" evidence="10">
    <location>
        <begin position="90"/>
        <end position="99"/>
    </location>
</feature>
<dbReference type="Gene3D" id="3.30.1150.10">
    <property type="match status" value="1"/>
</dbReference>
<dbReference type="PROSITE" id="PS52015">
    <property type="entry name" value="TONB_CTD"/>
    <property type="match status" value="1"/>
</dbReference>
<gene>
    <name evidence="12" type="ORF">SAMN05660652_00700</name>
</gene>
<dbReference type="NCBIfam" id="TIGR01352">
    <property type="entry name" value="tonB_Cterm"/>
    <property type="match status" value="1"/>
</dbReference>
<keyword evidence="3" id="KW-0813">Transport</keyword>
<name>A0A1G7X112_9RHOO</name>
<evidence type="ECO:0000256" key="3">
    <source>
        <dbReference type="ARBA" id="ARBA00022448"/>
    </source>
</evidence>
<dbReference type="PANTHER" id="PTHR33446:SF11">
    <property type="entry name" value="TONB3"/>
    <property type="match status" value="1"/>
</dbReference>
<evidence type="ECO:0000256" key="7">
    <source>
        <dbReference type="ARBA" id="ARBA00022927"/>
    </source>
</evidence>
<comment type="subcellular location">
    <subcellularLocation>
        <location evidence="1">Cell inner membrane</location>
        <topology evidence="1">Single-pass membrane protein</topology>
        <orientation evidence="1">Periplasmic side</orientation>
    </subcellularLocation>
</comment>
<evidence type="ECO:0000256" key="8">
    <source>
        <dbReference type="ARBA" id="ARBA00022989"/>
    </source>
</evidence>
<keyword evidence="13" id="KW-1185">Reference proteome</keyword>
<evidence type="ECO:0000256" key="9">
    <source>
        <dbReference type="ARBA" id="ARBA00023136"/>
    </source>
</evidence>
<keyword evidence="7" id="KW-0653">Protein transport</keyword>
<dbReference type="GO" id="GO:0055085">
    <property type="term" value="P:transmembrane transport"/>
    <property type="evidence" value="ECO:0007669"/>
    <property type="project" value="InterPro"/>
</dbReference>
<protein>
    <submittedName>
        <fullName evidence="12">Protein TonB</fullName>
    </submittedName>
</protein>
<dbReference type="GO" id="GO:0098797">
    <property type="term" value="C:plasma membrane protein complex"/>
    <property type="evidence" value="ECO:0007669"/>
    <property type="project" value="TreeGrafter"/>
</dbReference>
<dbReference type="AlphaFoldDB" id="A0A1G7X112"/>
<sequence length="289" mass="32341">MSLPRRPFAAIPKLWMAFGISFALHGLLLALNFKFPDASRAFQDKALEIILVNSKSAHKPTKAQALAQNRLDGGGDTDQDRRMRTPLPASHREKSGNDLEQAEKRVKALEAQQQRLLAQARGKGMAIKAEQEAQPEPVPTLSGRDLATSALALARIEGEIARDTETYNKRPRVKHLGVRVDEYRFAQYVEDWRLKVERIGTLNYPEAARGKLFGSLILSVTITADGQIAKIEIDRSSGHRILDDAARRIIQMASPYAAFPADIRADFDRLEITRTLTFTNSNQLESRTR</sequence>
<keyword evidence="9" id="KW-0472">Membrane</keyword>
<keyword evidence="5" id="KW-0997">Cell inner membrane</keyword>
<dbReference type="InterPro" id="IPR051045">
    <property type="entry name" value="TonB-dependent_transducer"/>
</dbReference>
<dbReference type="InterPro" id="IPR037682">
    <property type="entry name" value="TonB_C"/>
</dbReference>
<dbReference type="SUPFAM" id="SSF74653">
    <property type="entry name" value="TolA/TonB C-terminal domain"/>
    <property type="match status" value="1"/>
</dbReference>
<dbReference type="Pfam" id="PF03544">
    <property type="entry name" value="TonB_C"/>
    <property type="match status" value="1"/>
</dbReference>
<feature type="region of interest" description="Disordered" evidence="10">
    <location>
        <begin position="61"/>
        <end position="99"/>
    </location>
</feature>
<reference evidence="12 13" key="1">
    <citation type="submission" date="2016-10" db="EMBL/GenBank/DDBJ databases">
        <authorList>
            <person name="de Groot N.N."/>
        </authorList>
    </citation>
    <scope>NUCLEOTIDE SEQUENCE [LARGE SCALE GENOMIC DNA]</scope>
    <source>
        <strain evidence="12 13">DSM 5885</strain>
    </source>
</reference>
<dbReference type="EMBL" id="FNCY01000001">
    <property type="protein sequence ID" value="SDG77837.1"/>
    <property type="molecule type" value="Genomic_DNA"/>
</dbReference>
<evidence type="ECO:0000256" key="10">
    <source>
        <dbReference type="SAM" id="MobiDB-lite"/>
    </source>
</evidence>
<dbReference type="PANTHER" id="PTHR33446">
    <property type="entry name" value="PROTEIN TONB-RELATED"/>
    <property type="match status" value="1"/>
</dbReference>
<dbReference type="Proteomes" id="UP000198607">
    <property type="component" value="Unassembled WGS sequence"/>
</dbReference>
<evidence type="ECO:0000256" key="2">
    <source>
        <dbReference type="ARBA" id="ARBA00006555"/>
    </source>
</evidence>
<proteinExistence type="inferred from homology"/>
<keyword evidence="4" id="KW-1003">Cell membrane</keyword>
<evidence type="ECO:0000259" key="11">
    <source>
        <dbReference type="PROSITE" id="PS52015"/>
    </source>
</evidence>
<accession>A0A1G7X112</accession>
<dbReference type="STRING" id="83767.SAMN05660652_00700"/>
<evidence type="ECO:0000256" key="1">
    <source>
        <dbReference type="ARBA" id="ARBA00004383"/>
    </source>
</evidence>
<comment type="similarity">
    <text evidence="2">Belongs to the TonB family.</text>
</comment>
<evidence type="ECO:0000256" key="6">
    <source>
        <dbReference type="ARBA" id="ARBA00022692"/>
    </source>
</evidence>
<evidence type="ECO:0000256" key="4">
    <source>
        <dbReference type="ARBA" id="ARBA00022475"/>
    </source>
</evidence>
<dbReference type="RefSeq" id="WP_176785734.1">
    <property type="nucleotide sequence ID" value="NZ_FNCY01000001.1"/>
</dbReference>
<dbReference type="GO" id="GO:0015031">
    <property type="term" value="P:protein transport"/>
    <property type="evidence" value="ECO:0007669"/>
    <property type="project" value="UniProtKB-KW"/>
</dbReference>
<feature type="domain" description="TonB C-terminal" evidence="11">
    <location>
        <begin position="188"/>
        <end position="287"/>
    </location>
</feature>
<dbReference type="InterPro" id="IPR006260">
    <property type="entry name" value="TonB/TolA_C"/>
</dbReference>
<evidence type="ECO:0000313" key="13">
    <source>
        <dbReference type="Proteomes" id="UP000198607"/>
    </source>
</evidence>
<evidence type="ECO:0000256" key="5">
    <source>
        <dbReference type="ARBA" id="ARBA00022519"/>
    </source>
</evidence>
<keyword evidence="8" id="KW-1133">Transmembrane helix</keyword>